<dbReference type="AlphaFoldDB" id="A0A0A9EVD2"/>
<sequence>MPPIPLGPVGVKSFYYNFDPCLHYWAYVSQMLALYFCLNS</sequence>
<name>A0A0A9EVD2_ARUDO</name>
<reference evidence="1" key="2">
    <citation type="journal article" date="2015" name="Data Brief">
        <title>Shoot transcriptome of the giant reed, Arundo donax.</title>
        <authorList>
            <person name="Barrero R.A."/>
            <person name="Guerrero F.D."/>
            <person name="Moolhuijzen P."/>
            <person name="Goolsby J.A."/>
            <person name="Tidwell J."/>
            <person name="Bellgard S.E."/>
            <person name="Bellgard M.I."/>
        </authorList>
    </citation>
    <scope>NUCLEOTIDE SEQUENCE</scope>
    <source>
        <tissue evidence="1">Shoot tissue taken approximately 20 cm above the soil surface</tissue>
    </source>
</reference>
<organism evidence="1">
    <name type="scientific">Arundo donax</name>
    <name type="common">Giant reed</name>
    <name type="synonym">Donax arundinaceus</name>
    <dbReference type="NCBI Taxonomy" id="35708"/>
    <lineage>
        <taxon>Eukaryota</taxon>
        <taxon>Viridiplantae</taxon>
        <taxon>Streptophyta</taxon>
        <taxon>Embryophyta</taxon>
        <taxon>Tracheophyta</taxon>
        <taxon>Spermatophyta</taxon>
        <taxon>Magnoliopsida</taxon>
        <taxon>Liliopsida</taxon>
        <taxon>Poales</taxon>
        <taxon>Poaceae</taxon>
        <taxon>PACMAD clade</taxon>
        <taxon>Arundinoideae</taxon>
        <taxon>Arundineae</taxon>
        <taxon>Arundo</taxon>
    </lineage>
</organism>
<accession>A0A0A9EVD2</accession>
<proteinExistence type="predicted"/>
<protein>
    <submittedName>
        <fullName evidence="1">Uncharacterized protein</fullName>
    </submittedName>
</protein>
<reference evidence="1" key="1">
    <citation type="submission" date="2014-09" db="EMBL/GenBank/DDBJ databases">
        <authorList>
            <person name="Magalhaes I.L.F."/>
            <person name="Oliveira U."/>
            <person name="Santos F.R."/>
            <person name="Vidigal T.H.D.A."/>
            <person name="Brescovit A.D."/>
            <person name="Santos A.J."/>
        </authorList>
    </citation>
    <scope>NUCLEOTIDE SEQUENCE</scope>
    <source>
        <tissue evidence="1">Shoot tissue taken approximately 20 cm above the soil surface</tissue>
    </source>
</reference>
<evidence type="ECO:0000313" key="1">
    <source>
        <dbReference type="EMBL" id="JAE00003.1"/>
    </source>
</evidence>
<dbReference type="EMBL" id="GBRH01197893">
    <property type="protein sequence ID" value="JAE00003.1"/>
    <property type="molecule type" value="Transcribed_RNA"/>
</dbReference>